<name>A0A375H3M1_9BURK</name>
<keyword evidence="5" id="KW-1185">Reference proteome</keyword>
<keyword evidence="1" id="KW-0812">Transmembrane</keyword>
<organism evidence="3 4">
    <name type="scientific">Cupriavidus neocaledonicus</name>
    <dbReference type="NCBI Taxonomy" id="1040979"/>
    <lineage>
        <taxon>Bacteria</taxon>
        <taxon>Pseudomonadati</taxon>
        <taxon>Pseudomonadota</taxon>
        <taxon>Betaproteobacteria</taxon>
        <taxon>Burkholderiales</taxon>
        <taxon>Burkholderiaceae</taxon>
        <taxon>Cupriavidus</taxon>
    </lineage>
</organism>
<reference evidence="4 5" key="1">
    <citation type="submission" date="2018-01" db="EMBL/GenBank/DDBJ databases">
        <authorList>
            <person name="Clerissi C."/>
        </authorList>
    </citation>
    <scope>NUCLEOTIDE SEQUENCE [LARGE SCALE GENOMIC DNA]</scope>
    <source>
        <strain evidence="2">Cupriavidus taiwanensis STM 6082</strain>
        <strain evidence="3">Cupriavidus taiwanensis STM 6160</strain>
    </source>
</reference>
<evidence type="ECO:0000313" key="2">
    <source>
        <dbReference type="EMBL" id="SOZ34811.1"/>
    </source>
</evidence>
<dbReference type="Proteomes" id="UP000255168">
    <property type="component" value="Chromosome I"/>
</dbReference>
<feature type="transmembrane region" description="Helical" evidence="1">
    <location>
        <begin position="6"/>
        <end position="24"/>
    </location>
</feature>
<sequence length="37" mass="4120">MDLLDWITAVATVVLVFVALRHPLYPPGIGKDEESRP</sequence>
<keyword evidence="1" id="KW-0472">Membrane</keyword>
<evidence type="ECO:0000313" key="4">
    <source>
        <dbReference type="Proteomes" id="UP000255168"/>
    </source>
</evidence>
<dbReference type="EMBL" id="LT984806">
    <property type="protein sequence ID" value="SPD46824.1"/>
    <property type="molecule type" value="Genomic_DNA"/>
</dbReference>
<dbReference type="EMBL" id="OFTC01000006">
    <property type="protein sequence ID" value="SOZ34811.1"/>
    <property type="molecule type" value="Genomic_DNA"/>
</dbReference>
<dbReference type="AlphaFoldDB" id="A0A375H3M1"/>
<evidence type="ECO:0000256" key="1">
    <source>
        <dbReference type="SAM" id="Phobius"/>
    </source>
</evidence>
<keyword evidence="1" id="KW-1133">Transmembrane helix</keyword>
<protein>
    <submittedName>
        <fullName evidence="3">Uncharacterized protein</fullName>
    </submittedName>
</protein>
<evidence type="ECO:0000313" key="3">
    <source>
        <dbReference type="EMBL" id="SPD46824.1"/>
    </source>
</evidence>
<gene>
    <name evidence="2" type="ORF">CBM2605_A140041</name>
    <name evidence="3" type="ORF">CBM2607_11764</name>
</gene>
<dbReference type="Proteomes" id="UP000256710">
    <property type="component" value="Unassembled WGS sequence"/>
</dbReference>
<proteinExistence type="predicted"/>
<evidence type="ECO:0000313" key="5">
    <source>
        <dbReference type="Proteomes" id="UP000256710"/>
    </source>
</evidence>
<accession>A0A375H3M1</accession>